<protein>
    <recommendedName>
        <fullName evidence="4">Protein inturned</fullName>
    </recommendedName>
    <alternativeName>
        <fullName evidence="9">Inturned planar cell polarity effector homolog</fullName>
    </alternativeName>
</protein>
<dbReference type="GO" id="GO:0005737">
    <property type="term" value="C:cytoplasm"/>
    <property type="evidence" value="ECO:0007669"/>
    <property type="project" value="TreeGrafter"/>
</dbReference>
<evidence type="ECO:0000256" key="9">
    <source>
        <dbReference type="ARBA" id="ARBA00032633"/>
    </source>
</evidence>
<feature type="compositionally biased region" description="Basic and acidic residues" evidence="10">
    <location>
        <begin position="543"/>
        <end position="552"/>
    </location>
</feature>
<keyword evidence="5" id="KW-0217">Developmental protein</keyword>
<dbReference type="GO" id="GO:0006915">
    <property type="term" value="P:apoptotic process"/>
    <property type="evidence" value="ECO:0007669"/>
    <property type="project" value="UniProtKB-KW"/>
</dbReference>
<evidence type="ECO:0000256" key="6">
    <source>
        <dbReference type="ARBA" id="ARBA00022490"/>
    </source>
</evidence>
<organism evidence="12 13">
    <name type="scientific">Tenebrio molitor</name>
    <name type="common">Yellow mealworm beetle</name>
    <dbReference type="NCBI Taxonomy" id="7067"/>
    <lineage>
        <taxon>Eukaryota</taxon>
        <taxon>Metazoa</taxon>
        <taxon>Ecdysozoa</taxon>
        <taxon>Arthropoda</taxon>
        <taxon>Hexapoda</taxon>
        <taxon>Insecta</taxon>
        <taxon>Pterygota</taxon>
        <taxon>Neoptera</taxon>
        <taxon>Endopterygota</taxon>
        <taxon>Coleoptera</taxon>
        <taxon>Polyphaga</taxon>
        <taxon>Cucujiformia</taxon>
        <taxon>Tenebrionidae</taxon>
        <taxon>Tenebrio</taxon>
    </lineage>
</organism>
<reference evidence="12" key="2">
    <citation type="submission" date="2021-08" db="EMBL/GenBank/DDBJ databases">
        <authorList>
            <person name="Eriksson T."/>
        </authorList>
    </citation>
    <scope>NUCLEOTIDE SEQUENCE</scope>
    <source>
        <strain evidence="12">Stoneville</strain>
        <tissue evidence="12">Whole head</tissue>
    </source>
</reference>
<evidence type="ECO:0000256" key="2">
    <source>
        <dbReference type="ARBA" id="ARBA00004241"/>
    </source>
</evidence>
<dbReference type="Pfam" id="PF19032">
    <property type="entry name" value="Intu_longin_2"/>
    <property type="match status" value="1"/>
</dbReference>
<accession>A0A8J6LF64</accession>
<dbReference type="CDD" id="cd00022">
    <property type="entry name" value="BIR"/>
    <property type="match status" value="2"/>
</dbReference>
<dbReference type="PROSITE" id="PS50106">
    <property type="entry name" value="PDZ"/>
    <property type="match status" value="1"/>
</dbReference>
<dbReference type="InterPro" id="IPR036034">
    <property type="entry name" value="PDZ_sf"/>
</dbReference>
<evidence type="ECO:0000256" key="10">
    <source>
        <dbReference type="SAM" id="MobiDB-lite"/>
    </source>
</evidence>
<dbReference type="GO" id="GO:0005929">
    <property type="term" value="C:cilium"/>
    <property type="evidence" value="ECO:0007669"/>
    <property type="project" value="TreeGrafter"/>
</dbReference>
<dbReference type="InterPro" id="IPR043987">
    <property type="entry name" value="CCZ1/INTU/HSP4_longin_1"/>
</dbReference>
<sequence length="1133" mass="128840">MSLAGIPSPSFKTATKNSYHTVTVRQGNSCRSRLIMQLSPSSSTFYDPVASLILVESTNYQLSAFRSPWVIAQVLCRTDMEMLAPRVKNAVPLNSIHELHTWHDFETDFEKTATFLSKFSFTKGTVSAHIRHRSSLGSPPPTDRQQCNNFFVHSKEPIVQLESPLLRYRPLCKIYPTVTMWQLRTFESIRSAFVPPSLVSSWSLVEVYVSTFVPQLRAVWECLGGIHPSLLRSVWTFFSCFRCSQPTIDVISLECGRAGWSERSGSGKNGMLEIKVMVDTLPSTNHLNSVLSRSPTKIKYEAKGSITEPDNGHKTESASKLDVKLESERLETFKTWKSDAVTPQALAKAGFYSLNPNSDLVKCAFCKAEICRWEDGDEPMEEHARWSPNCPFVKEKQSQSLPHLLRGALPPGQDVCGHGSNEIFPNSVPEGEVVTLLKSMIRSQEDLKTRLESFKDWPKSLKQKPTALAEAGFFYKGIGDQTMCFECGGGLKDWEDDDDPWEQHAIWFPECKFLVATKGREFVEQVQAKLKIQVQVPTSNVTKENENNEEKIKQRRLLLNQNNPVVNSSEEEEWSDDLSEDSYYSDSDSSVPEWESSVHDVTGELLFVDCHPFVTQNNVDNTKHKEPLQPFSKDQLRRSTRGKFLRLIRRRESQRHSRRYQKSQDALDSSTTKVKFHDSQEGEEKEVILKISDSCRKSDQGALSELLLGVNVGTLSDGSRVMIAGFVPDGEAKHEKNIKIGDWLKSINNIPVTYQNLNGVLDKMRDKHEVLLKLQRVAGVEVTKDPPINELNCQSRFVRELVNFNKDDEQALLDKLRQLPVGVVYLNTDKLSETSAEFEDVVYCYPRPPQKSLLCQSRGIFITLNHLIHDVTKTTPHASSFLHKDQLCHLTYTNSDSKLLLFMFPDCCASLREALLLSKEIIRMFAFLYETLDKCFTLEAQLDDFFARFFTRLLNGQAWTTSDTIINRNFQETPSQTCSRQFEEVLPAAPTLHLPNGAYMQVDDALTELEASDYREWNEEPLDCQRLFTILGSALYHCGYLLASHLMYEDLVDVHVYCKQQGFFHLSKTEPVKTLVLWKEVFPYSCNRSETANVKIPFGKRYLLLVGSRKVIGTTPLCDDKKYTGGVTVYVMN</sequence>
<feature type="region of interest" description="Disordered" evidence="10">
    <location>
        <begin position="540"/>
        <end position="591"/>
    </location>
</feature>
<evidence type="ECO:0000313" key="12">
    <source>
        <dbReference type="EMBL" id="KAH0817717.1"/>
    </source>
</evidence>
<evidence type="ECO:0000256" key="5">
    <source>
        <dbReference type="ARBA" id="ARBA00022473"/>
    </source>
</evidence>
<keyword evidence="13" id="KW-1185">Reference proteome</keyword>
<evidence type="ECO:0000256" key="1">
    <source>
        <dbReference type="ARBA" id="ARBA00004120"/>
    </source>
</evidence>
<dbReference type="InterPro" id="IPR039151">
    <property type="entry name" value="INTU"/>
</dbReference>
<gene>
    <name evidence="12" type="ORF">GEV33_005074</name>
</gene>
<dbReference type="Pfam" id="PF19031">
    <property type="entry name" value="Intu_longin_1"/>
    <property type="match status" value="1"/>
</dbReference>
<comment type="subcellular location">
    <subcellularLocation>
        <location evidence="2">Cell surface</location>
    </subcellularLocation>
    <subcellularLocation>
        <location evidence="1">Cytoplasm</location>
        <location evidence="1">Cytoskeleton</location>
        <location evidence="1">Cilium basal body</location>
    </subcellularLocation>
</comment>
<dbReference type="AlphaFoldDB" id="A0A8J6LF64"/>
<dbReference type="Gene3D" id="1.10.1170.10">
    <property type="entry name" value="Inhibitor Of Apoptosis Protein (2mihbC-IAP-1), Chain A"/>
    <property type="match status" value="2"/>
</dbReference>
<feature type="compositionally biased region" description="Acidic residues" evidence="10">
    <location>
        <begin position="569"/>
        <end position="580"/>
    </location>
</feature>
<evidence type="ECO:0000256" key="8">
    <source>
        <dbReference type="ARBA" id="ARBA00022794"/>
    </source>
</evidence>
<dbReference type="InterPro" id="IPR001478">
    <property type="entry name" value="PDZ"/>
</dbReference>
<evidence type="ECO:0000256" key="7">
    <source>
        <dbReference type="ARBA" id="ARBA00022703"/>
    </source>
</evidence>
<evidence type="ECO:0000313" key="13">
    <source>
        <dbReference type="Proteomes" id="UP000719412"/>
    </source>
</evidence>
<evidence type="ECO:0000256" key="3">
    <source>
        <dbReference type="ARBA" id="ARBA00010034"/>
    </source>
</evidence>
<dbReference type="PANTHER" id="PTHR21082:SF4">
    <property type="entry name" value="PROTEIN INTURNED"/>
    <property type="match status" value="1"/>
</dbReference>
<dbReference type="GO" id="GO:0016192">
    <property type="term" value="P:vesicle-mediated transport"/>
    <property type="evidence" value="ECO:0007669"/>
    <property type="project" value="InterPro"/>
</dbReference>
<proteinExistence type="inferred from homology"/>
<feature type="domain" description="PDZ" evidence="11">
    <location>
        <begin position="697"/>
        <end position="776"/>
    </location>
</feature>
<dbReference type="InterPro" id="IPR043988">
    <property type="entry name" value="CCZ1/INTU_longin_2"/>
</dbReference>
<dbReference type="GO" id="GO:0060271">
    <property type="term" value="P:cilium assembly"/>
    <property type="evidence" value="ECO:0007669"/>
    <property type="project" value="InterPro"/>
</dbReference>
<keyword evidence="6" id="KW-0963">Cytoplasm</keyword>
<keyword evidence="8" id="KW-0970">Cilium biogenesis/degradation</keyword>
<dbReference type="GO" id="GO:0001736">
    <property type="term" value="P:establishment of planar polarity"/>
    <property type="evidence" value="ECO:0007669"/>
    <property type="project" value="InterPro"/>
</dbReference>
<feature type="compositionally biased region" description="Polar residues" evidence="10">
    <location>
        <begin position="663"/>
        <end position="673"/>
    </location>
</feature>
<evidence type="ECO:0000259" key="11">
    <source>
        <dbReference type="PROSITE" id="PS50106"/>
    </source>
</evidence>
<dbReference type="FunFam" id="1.10.1170.10:FF:000003">
    <property type="entry name" value="E3 ubiquitin-protein ligase XIAP"/>
    <property type="match status" value="1"/>
</dbReference>
<dbReference type="SUPFAM" id="SSF57924">
    <property type="entry name" value="Inhibitor of apoptosis (IAP) repeat"/>
    <property type="match status" value="2"/>
</dbReference>
<dbReference type="SUPFAM" id="SSF50156">
    <property type="entry name" value="PDZ domain-like"/>
    <property type="match status" value="1"/>
</dbReference>
<evidence type="ECO:0000256" key="4">
    <source>
        <dbReference type="ARBA" id="ARBA00015639"/>
    </source>
</evidence>
<name>A0A8J6LF64_TENMO</name>
<comment type="caution">
    <text evidence="12">The sequence shown here is derived from an EMBL/GenBank/DDBJ whole genome shotgun (WGS) entry which is preliminary data.</text>
</comment>
<dbReference type="PANTHER" id="PTHR21082">
    <property type="entry name" value="PROTEIN INTURNED"/>
    <property type="match status" value="1"/>
</dbReference>
<dbReference type="SMART" id="SM00238">
    <property type="entry name" value="BIR"/>
    <property type="match status" value="2"/>
</dbReference>
<dbReference type="GO" id="GO:0009986">
    <property type="term" value="C:cell surface"/>
    <property type="evidence" value="ECO:0007669"/>
    <property type="project" value="UniProtKB-SubCell"/>
</dbReference>
<dbReference type="Pfam" id="PF00653">
    <property type="entry name" value="BIR"/>
    <property type="match status" value="2"/>
</dbReference>
<feature type="compositionally biased region" description="Low complexity" evidence="10">
    <location>
        <begin position="581"/>
        <end position="590"/>
    </location>
</feature>
<comment type="similarity">
    <text evidence="3">Belongs to the inturned family.</text>
</comment>
<dbReference type="InterPro" id="IPR001370">
    <property type="entry name" value="BIR_rpt"/>
</dbReference>
<dbReference type="GO" id="GO:0007399">
    <property type="term" value="P:nervous system development"/>
    <property type="evidence" value="ECO:0007669"/>
    <property type="project" value="TreeGrafter"/>
</dbReference>
<keyword evidence="7" id="KW-0053">Apoptosis</keyword>
<feature type="region of interest" description="Disordered" evidence="10">
    <location>
        <begin position="652"/>
        <end position="679"/>
    </location>
</feature>
<dbReference type="EMBL" id="JABDTM020018953">
    <property type="protein sequence ID" value="KAH0817717.1"/>
    <property type="molecule type" value="Genomic_DNA"/>
</dbReference>
<dbReference type="Proteomes" id="UP000719412">
    <property type="component" value="Unassembled WGS sequence"/>
</dbReference>
<reference evidence="12" key="1">
    <citation type="journal article" date="2020" name="J Insects Food Feed">
        <title>The yellow mealworm (Tenebrio molitor) genome: a resource for the emerging insects as food and feed industry.</title>
        <authorList>
            <person name="Eriksson T."/>
            <person name="Andere A."/>
            <person name="Kelstrup H."/>
            <person name="Emery V."/>
            <person name="Picard C."/>
        </authorList>
    </citation>
    <scope>NUCLEOTIDE SEQUENCE</scope>
    <source>
        <strain evidence="12">Stoneville</strain>
        <tissue evidence="12">Whole head</tissue>
    </source>
</reference>
<dbReference type="PROSITE" id="PS50143">
    <property type="entry name" value="BIR_REPEAT_2"/>
    <property type="match status" value="2"/>
</dbReference>